<dbReference type="Gene3D" id="3.40.309.10">
    <property type="entry name" value="Aldehyde Dehydrogenase, Chain A, domain 2"/>
    <property type="match status" value="1"/>
</dbReference>
<dbReference type="Proteomes" id="UP000001745">
    <property type="component" value="Unassembled WGS sequence"/>
</dbReference>
<dbReference type="InterPro" id="IPR016160">
    <property type="entry name" value="Ald_DH_CS_CYS"/>
</dbReference>
<dbReference type="eggNOG" id="KOG2450">
    <property type="taxonomic scope" value="Eukaryota"/>
</dbReference>
<keyword evidence="1" id="KW-0560">Oxidoreductase</keyword>
<dbReference type="EMBL" id="EQ962657">
    <property type="protein sequence ID" value="EED15359.1"/>
    <property type="molecule type" value="Genomic_DNA"/>
</dbReference>
<dbReference type="InterPro" id="IPR016162">
    <property type="entry name" value="Ald_DH_N"/>
</dbReference>
<keyword evidence="5" id="KW-1185">Reference proteome</keyword>
<name>B8MKK4_TALSN</name>
<dbReference type="GeneID" id="8106985"/>
<dbReference type="VEuPathDB" id="FungiDB:TSTA_048030"/>
<keyword evidence="2" id="KW-0472">Membrane</keyword>
<dbReference type="InterPro" id="IPR016161">
    <property type="entry name" value="Ald_DH/histidinol_DH"/>
</dbReference>
<dbReference type="GO" id="GO:0004777">
    <property type="term" value="F:succinate-semialdehyde dehydrogenase (NAD+) activity"/>
    <property type="evidence" value="ECO:0007669"/>
    <property type="project" value="TreeGrafter"/>
</dbReference>
<dbReference type="PANTHER" id="PTHR43353:SF2">
    <property type="entry name" value="ALDEHYDE DEHYDROGENASE FAMILY PROTEIN (AFU_ORTHOLOGUE AFUA_8G05520)"/>
    <property type="match status" value="1"/>
</dbReference>
<dbReference type="InterPro" id="IPR015590">
    <property type="entry name" value="Aldehyde_DH_dom"/>
</dbReference>
<dbReference type="AlphaFoldDB" id="B8MKK4"/>
<evidence type="ECO:0000259" key="3">
    <source>
        <dbReference type="Pfam" id="PF00171"/>
    </source>
</evidence>
<dbReference type="GO" id="GO:0009450">
    <property type="term" value="P:gamma-aminobutyric acid catabolic process"/>
    <property type="evidence" value="ECO:0007669"/>
    <property type="project" value="TreeGrafter"/>
</dbReference>
<evidence type="ECO:0000256" key="2">
    <source>
        <dbReference type="SAM" id="Phobius"/>
    </source>
</evidence>
<feature type="domain" description="Aldehyde dehydrogenase" evidence="3">
    <location>
        <begin position="74"/>
        <end position="148"/>
    </location>
</feature>
<organism evidence="4 5">
    <name type="scientific">Talaromyces stipitatus (strain ATCC 10500 / CBS 375.48 / QM 6759 / NRRL 1006)</name>
    <name type="common">Penicillium stipitatum</name>
    <dbReference type="NCBI Taxonomy" id="441959"/>
    <lineage>
        <taxon>Eukaryota</taxon>
        <taxon>Fungi</taxon>
        <taxon>Dikarya</taxon>
        <taxon>Ascomycota</taxon>
        <taxon>Pezizomycotina</taxon>
        <taxon>Eurotiomycetes</taxon>
        <taxon>Eurotiomycetidae</taxon>
        <taxon>Eurotiales</taxon>
        <taxon>Trichocomaceae</taxon>
        <taxon>Talaromyces</taxon>
        <taxon>Talaromyces sect. Talaromyces</taxon>
    </lineage>
</organism>
<accession>B8MKK4</accession>
<dbReference type="RefSeq" id="XP_002485312.1">
    <property type="nucleotide sequence ID" value="XM_002485267.1"/>
</dbReference>
<dbReference type="PROSITE" id="PS00070">
    <property type="entry name" value="ALDEHYDE_DEHYDR_CYS"/>
    <property type="match status" value="1"/>
</dbReference>
<gene>
    <name evidence="4" type="ORF">TSTA_048030</name>
</gene>
<keyword evidence="2" id="KW-1133">Transmembrane helix</keyword>
<proteinExistence type="predicted"/>
<protein>
    <submittedName>
        <fullName evidence="4">Aldehyde dehydrogenase, putative</fullName>
    </submittedName>
</protein>
<evidence type="ECO:0000313" key="4">
    <source>
        <dbReference type="EMBL" id="EED15359.1"/>
    </source>
</evidence>
<dbReference type="InterPro" id="IPR016163">
    <property type="entry name" value="Ald_DH_C"/>
</dbReference>
<sequence length="458" mass="50506">MVLIQENLRIAEITLLLLYDVRRYVHFEVYNSKPPSFFIIFIKSSNHDYHVYQTTGTAPLHVPLIIDSREEPGQKSFKVVSPYTNKVCWTVASATPADAVRAVETVQKAFPAWSNTKPIFRRDILFKAADILESRLEENGEFMRTEMESDVPSSTGLSFRWQFACCVILLLGLLLSVVAFQLLKQKGRARSYIENPWERSWGFLLGCFNLISTRAEDAAAVVPSMIEHPAIRKVNFTGSTAVGRKVASFCGQHLKPCLMELGGKNSAIVCEDANMEIAAWVVLMGAFLNSGQTCMATDRIISHSAIADNFKSTVKRLLTENSFAQLWALVSMASKARATEIITSALSAGAEVVHGVFHDTAISQPDSDVSKVSMAPVILGNGVSSYLTLNGFDQALAFLQQLAQNQAVCLMNVCVLRETVKIISPLGNLLVDHAVVKVYGLWTRHPNSQVSEVQRSSG</sequence>
<dbReference type="PANTHER" id="PTHR43353">
    <property type="entry name" value="SUCCINATE-SEMIALDEHYDE DEHYDROGENASE, MITOCHONDRIAL"/>
    <property type="match status" value="1"/>
</dbReference>
<dbReference type="PhylomeDB" id="B8MKK4"/>
<evidence type="ECO:0000256" key="1">
    <source>
        <dbReference type="ARBA" id="ARBA00023002"/>
    </source>
</evidence>
<dbReference type="OrthoDB" id="310895at2759"/>
<dbReference type="InterPro" id="IPR050740">
    <property type="entry name" value="Aldehyde_DH_Superfamily"/>
</dbReference>
<feature type="domain" description="Aldehyde dehydrogenase" evidence="3">
    <location>
        <begin position="206"/>
        <end position="357"/>
    </location>
</feature>
<evidence type="ECO:0000313" key="5">
    <source>
        <dbReference type="Proteomes" id="UP000001745"/>
    </source>
</evidence>
<dbReference type="HOGENOM" id="CLU_597414_0_0_1"/>
<dbReference type="Gene3D" id="3.40.605.10">
    <property type="entry name" value="Aldehyde Dehydrogenase, Chain A, domain 1"/>
    <property type="match status" value="2"/>
</dbReference>
<dbReference type="STRING" id="441959.B8MKK4"/>
<feature type="transmembrane region" description="Helical" evidence="2">
    <location>
        <begin position="161"/>
        <end position="183"/>
    </location>
</feature>
<reference evidence="5" key="1">
    <citation type="journal article" date="2015" name="Genome Announc.">
        <title>Genome sequence of the AIDS-associated pathogen Penicillium marneffei (ATCC18224) and its near taxonomic relative Talaromyces stipitatus (ATCC10500).</title>
        <authorList>
            <person name="Nierman W.C."/>
            <person name="Fedorova-Abrams N.D."/>
            <person name="Andrianopoulos A."/>
        </authorList>
    </citation>
    <scope>NUCLEOTIDE SEQUENCE [LARGE SCALE GENOMIC DNA]</scope>
    <source>
        <strain evidence="5">ATCC 10500 / CBS 375.48 / QM 6759 / NRRL 1006</strain>
    </source>
</reference>
<dbReference type="Pfam" id="PF00171">
    <property type="entry name" value="Aldedh"/>
    <property type="match status" value="2"/>
</dbReference>
<dbReference type="InParanoid" id="B8MKK4"/>
<keyword evidence="2" id="KW-0812">Transmembrane</keyword>
<dbReference type="SUPFAM" id="SSF53720">
    <property type="entry name" value="ALDH-like"/>
    <property type="match status" value="1"/>
</dbReference>